<proteinExistence type="predicted"/>
<evidence type="ECO:0000313" key="1">
    <source>
        <dbReference type="EMBL" id="QJD98532.1"/>
    </source>
</evidence>
<accession>A0A7L5E5G6</accession>
<keyword evidence="2" id="KW-1185">Reference proteome</keyword>
<dbReference type="RefSeq" id="WP_169611270.1">
    <property type="nucleotide sequence ID" value="NZ_CP051683.1"/>
</dbReference>
<keyword evidence="1" id="KW-0614">Plasmid</keyword>
<dbReference type="Proteomes" id="UP000503278">
    <property type="component" value="Plasmid unnamed1"/>
</dbReference>
<gene>
    <name evidence="1" type="ORF">HH214_21485</name>
</gene>
<dbReference type="KEGG" id="mrob:HH214_21485"/>
<dbReference type="EMBL" id="CP051683">
    <property type="protein sequence ID" value="QJD98532.1"/>
    <property type="molecule type" value="Genomic_DNA"/>
</dbReference>
<name>A0A7L5E5G6_9SPHI</name>
<reference evidence="1 2" key="1">
    <citation type="submission" date="2020-04" db="EMBL/GenBank/DDBJ databases">
        <title>Genome sequencing of novel species.</title>
        <authorList>
            <person name="Heo J."/>
            <person name="Kim S.-J."/>
            <person name="Kim J.-S."/>
            <person name="Hong S.-B."/>
            <person name="Kwon S.-W."/>
        </authorList>
    </citation>
    <scope>NUCLEOTIDE SEQUENCE [LARGE SCALE GENOMIC DNA]</scope>
    <source>
        <strain evidence="1 2">F39-2</strain>
        <plasmid evidence="1 2">unnamed1</plasmid>
    </source>
</reference>
<evidence type="ECO:0000313" key="2">
    <source>
        <dbReference type="Proteomes" id="UP000503278"/>
    </source>
</evidence>
<organism evidence="1 2">
    <name type="scientific">Mucilaginibacter robiniae</name>
    <dbReference type="NCBI Taxonomy" id="2728022"/>
    <lineage>
        <taxon>Bacteria</taxon>
        <taxon>Pseudomonadati</taxon>
        <taxon>Bacteroidota</taxon>
        <taxon>Sphingobacteriia</taxon>
        <taxon>Sphingobacteriales</taxon>
        <taxon>Sphingobacteriaceae</taxon>
        <taxon>Mucilaginibacter</taxon>
    </lineage>
</organism>
<sequence>MTNTSFNPELLAKYGVVDISEFAYKMYEHKVAKEEDAVKEMAFALSDEEAQVISDEITTLLYWDALDEEIAESQIIAEFYLNRSL</sequence>
<geneLocation type="plasmid" evidence="1 2">
    <name>unnamed1</name>
</geneLocation>
<dbReference type="AlphaFoldDB" id="A0A7L5E5G6"/>
<protein>
    <submittedName>
        <fullName evidence="1">Uncharacterized protein</fullName>
    </submittedName>
</protein>